<gene>
    <name evidence="7" type="ORF">JKG61_19130</name>
</gene>
<protein>
    <submittedName>
        <fullName evidence="7">GH92 family glycosyl hydrolase</fullName>
        <ecNumber evidence="7">3.2.1.-</ecNumber>
    </submittedName>
</protein>
<dbReference type="NCBIfam" id="TIGR01180">
    <property type="entry name" value="aman2_put"/>
    <property type="match status" value="1"/>
</dbReference>
<keyword evidence="7" id="KW-0326">Glycosidase</keyword>
<comment type="subunit">
    <text evidence="2">Monomer.</text>
</comment>
<proteinExistence type="predicted"/>
<feature type="domain" description="Glycosyl hydrolase family 92 N-terminal" evidence="6">
    <location>
        <begin position="32"/>
        <end position="271"/>
    </location>
</feature>
<evidence type="ECO:0000256" key="1">
    <source>
        <dbReference type="ARBA" id="ARBA00001913"/>
    </source>
</evidence>
<dbReference type="Gene3D" id="3.30.2080.10">
    <property type="entry name" value="GH92 mannosidase domain"/>
    <property type="match status" value="1"/>
</dbReference>
<evidence type="ECO:0000256" key="4">
    <source>
        <dbReference type="SAM" id="SignalP"/>
    </source>
</evidence>
<feature type="chain" id="PRO_5046193234" evidence="4">
    <location>
        <begin position="25"/>
        <end position="753"/>
    </location>
</feature>
<dbReference type="InterPro" id="IPR005887">
    <property type="entry name" value="GH92_a_mannosidase_put"/>
</dbReference>
<comment type="cofactor">
    <cofactor evidence="1">
        <name>Ca(2+)</name>
        <dbReference type="ChEBI" id="CHEBI:29108"/>
    </cofactor>
</comment>
<evidence type="ECO:0000259" key="5">
    <source>
        <dbReference type="Pfam" id="PF07971"/>
    </source>
</evidence>
<dbReference type="Proteomes" id="UP000625283">
    <property type="component" value="Unassembled WGS sequence"/>
</dbReference>
<dbReference type="PANTHER" id="PTHR12143">
    <property type="entry name" value="PEPTIDE N-GLYCANASE PNGASE -RELATED"/>
    <property type="match status" value="1"/>
</dbReference>
<feature type="signal peptide" evidence="4">
    <location>
        <begin position="1"/>
        <end position="24"/>
    </location>
</feature>
<dbReference type="SUPFAM" id="SSF48208">
    <property type="entry name" value="Six-hairpin glycosidases"/>
    <property type="match status" value="1"/>
</dbReference>
<dbReference type="EMBL" id="JAERTY010000011">
    <property type="protein sequence ID" value="MBL1410879.1"/>
    <property type="molecule type" value="Genomic_DNA"/>
</dbReference>
<accession>A0ABS1R8K2</accession>
<keyword evidence="4" id="KW-0732">Signal</keyword>
<comment type="caution">
    <text evidence="7">The sequence shown here is derived from an EMBL/GenBank/DDBJ whole genome shotgun (WGS) entry which is preliminary data.</text>
</comment>
<feature type="domain" description="Glycosyl hydrolase family 92" evidence="5">
    <location>
        <begin position="277"/>
        <end position="738"/>
    </location>
</feature>
<dbReference type="InterPro" id="IPR050883">
    <property type="entry name" value="PNGase"/>
</dbReference>
<dbReference type="PANTHER" id="PTHR12143:SF39">
    <property type="entry name" value="SECRETED PROTEIN"/>
    <property type="match status" value="1"/>
</dbReference>
<dbReference type="Gene3D" id="1.20.1050.60">
    <property type="entry name" value="alpha-1,2-mannosidase"/>
    <property type="match status" value="1"/>
</dbReference>
<dbReference type="EC" id="3.2.1.-" evidence="7"/>
<dbReference type="InterPro" id="IPR012939">
    <property type="entry name" value="Glyco_hydro_92"/>
</dbReference>
<dbReference type="InterPro" id="IPR014718">
    <property type="entry name" value="GH-type_carb-bd"/>
</dbReference>
<keyword evidence="3" id="KW-0106">Calcium</keyword>
<sequence>MITFPLKAYLIAAILLAEIGVSNAQKKDYTQYVDPYIGSAEHGHVFVGANVPSGAVQLGPSQIAQTWDKYNGWDWCSGYNYKSEEILGFTHTHLSGTGIGDLNDILILPATGHHHLSPAPFGKMDQGYGSTISKANETVRPGYYKVLLEDYGILAEMTSSERVGYHRYTFQNKNTPHLLIDLGFQMNWDKATDTYLKLADDHTLVGYRFSKGWADDQKIYFAIKSSTSLRNIQFYNGNEKLNGYLVVKGAHIKALIDIHADTPVELKVGLSPVSFENALDNIQQEIPNWNFEQAKTTATRKWNDVLGKIDYDADQRSKTIFYTALYHSYFAPTIFNDANGDYMGTDKQIHRQENFENYTLFSLWDTYRGLHPLMTVLEDKKNKDYIKTMLKIYQQQGKLPVWHLWGNETNTMVGLPAIPVIADALLKGFIDKADHELAFEAVKTTAMGYDNGLRFVRELSYIPIDSMDHESVAWALEYAIADFGAYKMAKYLNKEEDAQYFEQRYKLYEKYFDKEVGHFVGRHANGNFRRPFDPLMAKHRENDYCEGNAWQYTWLVPHDVQGLINLLGGEQKFIAKLDEFIQLPEILDDASPDISGMIGQYAQGNEPNHHVPYLYTYVGQQWKSAELAHKAMTKYYTDAPNGLCGNDDAGQMSAWYVFSSMGIYPANPMDGKYIFGTPLMKSAKIALSNGKSFEITVKNQEKNNIYIQRITWNGKPYQKSYITHTHIMGGGKLEFEMGAKPNKKFGQAKDTRP</sequence>
<name>A0ABS1R8K2_9SPHI</name>
<evidence type="ECO:0000259" key="6">
    <source>
        <dbReference type="Pfam" id="PF17678"/>
    </source>
</evidence>
<dbReference type="InterPro" id="IPR041371">
    <property type="entry name" value="GH92_N"/>
</dbReference>
<dbReference type="Gene3D" id="1.20.1610.10">
    <property type="entry name" value="alpha-1,2-mannosidases domains"/>
    <property type="match status" value="1"/>
</dbReference>
<dbReference type="InterPro" id="IPR008928">
    <property type="entry name" value="6-hairpin_glycosidase_sf"/>
</dbReference>
<keyword evidence="7" id="KW-0378">Hydrolase</keyword>
<dbReference type="Pfam" id="PF17678">
    <property type="entry name" value="Glyco_hydro_92N"/>
    <property type="match status" value="1"/>
</dbReference>
<dbReference type="RefSeq" id="WP_202104572.1">
    <property type="nucleotide sequence ID" value="NZ_JAERTY010000011.1"/>
</dbReference>
<keyword evidence="8" id="KW-1185">Reference proteome</keyword>
<evidence type="ECO:0000313" key="8">
    <source>
        <dbReference type="Proteomes" id="UP000625283"/>
    </source>
</evidence>
<dbReference type="Pfam" id="PF07971">
    <property type="entry name" value="Glyco_hydro_92"/>
    <property type="match status" value="1"/>
</dbReference>
<dbReference type="GO" id="GO:0016798">
    <property type="term" value="F:hydrolase activity, acting on glycosyl bonds"/>
    <property type="evidence" value="ECO:0007669"/>
    <property type="project" value="UniProtKB-KW"/>
</dbReference>
<evidence type="ECO:0000313" key="7">
    <source>
        <dbReference type="EMBL" id="MBL1410879.1"/>
    </source>
</evidence>
<dbReference type="Gene3D" id="2.70.98.10">
    <property type="match status" value="1"/>
</dbReference>
<reference evidence="7 8" key="1">
    <citation type="submission" date="2021-01" db="EMBL/GenBank/DDBJ databases">
        <title>C459-1 draft genome sequence.</title>
        <authorList>
            <person name="Zhang X.-F."/>
        </authorList>
    </citation>
    <scope>NUCLEOTIDE SEQUENCE [LARGE SCALE GENOMIC DNA]</scope>
    <source>
        <strain evidence="8">C459-1</strain>
    </source>
</reference>
<organism evidence="7 8">
    <name type="scientific">Sphingobacterium faecale</name>
    <dbReference type="NCBI Taxonomy" id="2803775"/>
    <lineage>
        <taxon>Bacteria</taxon>
        <taxon>Pseudomonadati</taxon>
        <taxon>Bacteroidota</taxon>
        <taxon>Sphingobacteriia</taxon>
        <taxon>Sphingobacteriales</taxon>
        <taxon>Sphingobacteriaceae</taxon>
        <taxon>Sphingobacterium</taxon>
    </lineage>
</organism>
<evidence type="ECO:0000256" key="2">
    <source>
        <dbReference type="ARBA" id="ARBA00011245"/>
    </source>
</evidence>
<evidence type="ECO:0000256" key="3">
    <source>
        <dbReference type="ARBA" id="ARBA00022837"/>
    </source>
</evidence>